<dbReference type="NCBIfam" id="NF009150">
    <property type="entry name" value="PRK12497.1-3"/>
    <property type="match status" value="1"/>
</dbReference>
<dbReference type="NCBIfam" id="TIGR00252">
    <property type="entry name" value="YraN family protein"/>
    <property type="match status" value="1"/>
</dbReference>
<dbReference type="InterPro" id="IPR011856">
    <property type="entry name" value="tRNA_endonuc-like_dom_sf"/>
</dbReference>
<proteinExistence type="inferred from homology"/>
<sequence length="123" mass="14311">MHYCNKDIGSFGETIAADYIKNCGYIILEKNFRCKLGEIDIIAKDKSFIVFIEVKTRYGSIYGSPSEAITFKKQNKIYKTAQLYIIKKAIHNKFYFRFDVIEVILNTLNSNYSIKLIKNAFQI</sequence>
<name>A0A0D1BV62_CLOBO</name>
<dbReference type="PANTHER" id="PTHR34039">
    <property type="entry name" value="UPF0102 PROTEIN YRAN"/>
    <property type="match status" value="1"/>
</dbReference>
<dbReference type="GO" id="GO:0003676">
    <property type="term" value="F:nucleic acid binding"/>
    <property type="evidence" value="ECO:0007669"/>
    <property type="project" value="InterPro"/>
</dbReference>
<dbReference type="PATRIC" id="fig|1379739.3.peg.2786"/>
<dbReference type="AlphaFoldDB" id="A0A0D1BV62"/>
<dbReference type="OrthoDB" id="9802516at2"/>
<accession>A0A0D1BV62</accession>
<dbReference type="EMBL" id="JXSU01000007">
    <property type="protein sequence ID" value="KIS24265.1"/>
    <property type="molecule type" value="Genomic_DNA"/>
</dbReference>
<dbReference type="Proteomes" id="UP000032250">
    <property type="component" value="Unassembled WGS sequence"/>
</dbReference>
<comment type="similarity">
    <text evidence="1 2">Belongs to the UPF0102 family.</text>
</comment>
<dbReference type="InterPro" id="IPR011335">
    <property type="entry name" value="Restrct_endonuc-II-like"/>
</dbReference>
<dbReference type="RefSeq" id="WP_003484835.1">
    <property type="nucleotide sequence ID" value="NZ_JXSU01000007.1"/>
</dbReference>
<dbReference type="CDD" id="cd20736">
    <property type="entry name" value="PoNe_Nuclease"/>
    <property type="match status" value="1"/>
</dbReference>
<dbReference type="Pfam" id="PF02021">
    <property type="entry name" value="UPF0102"/>
    <property type="match status" value="1"/>
</dbReference>
<organism evidence="3 4">
    <name type="scientific">Clostridium botulinum B2 450</name>
    <dbReference type="NCBI Taxonomy" id="1379739"/>
    <lineage>
        <taxon>Bacteria</taxon>
        <taxon>Bacillati</taxon>
        <taxon>Bacillota</taxon>
        <taxon>Clostridia</taxon>
        <taxon>Eubacteriales</taxon>
        <taxon>Clostridiaceae</taxon>
        <taxon>Clostridium</taxon>
    </lineage>
</organism>
<protein>
    <recommendedName>
        <fullName evidence="2">UPF0102 protein N495_12010</fullName>
    </recommendedName>
</protein>
<dbReference type="PANTHER" id="PTHR34039:SF1">
    <property type="entry name" value="UPF0102 PROTEIN YRAN"/>
    <property type="match status" value="1"/>
</dbReference>
<dbReference type="HAMAP" id="MF_00048">
    <property type="entry name" value="UPF0102"/>
    <property type="match status" value="1"/>
</dbReference>
<evidence type="ECO:0000256" key="2">
    <source>
        <dbReference type="HAMAP-Rule" id="MF_00048"/>
    </source>
</evidence>
<dbReference type="InterPro" id="IPR003509">
    <property type="entry name" value="UPF0102_YraN-like"/>
</dbReference>
<dbReference type="Gene3D" id="3.40.1350.10">
    <property type="match status" value="1"/>
</dbReference>
<evidence type="ECO:0000313" key="3">
    <source>
        <dbReference type="EMBL" id="KIS24265.1"/>
    </source>
</evidence>
<dbReference type="NCBIfam" id="NF009154">
    <property type="entry name" value="PRK12497.3-3"/>
    <property type="match status" value="1"/>
</dbReference>
<reference evidence="3 4" key="1">
    <citation type="submission" date="2014-06" db="EMBL/GenBank/DDBJ databases">
        <title>Genome characterization of distinct group I Clostridium botulinum lineages.</title>
        <authorList>
            <person name="Giordani F."/>
            <person name="Anselmo A."/>
            <person name="Fillo S."/>
            <person name="Palozzi A.M."/>
            <person name="Fortunato A."/>
            <person name="Gentile B."/>
            <person name="Ciammaruconi A."/>
            <person name="Anniballi F."/>
            <person name="De Medici D."/>
            <person name="Lista F."/>
        </authorList>
    </citation>
    <scope>NUCLEOTIDE SEQUENCE [LARGE SCALE GENOMIC DNA]</scope>
    <source>
        <strain evidence="3 4">B2 450</strain>
    </source>
</reference>
<dbReference type="SUPFAM" id="SSF52980">
    <property type="entry name" value="Restriction endonuclease-like"/>
    <property type="match status" value="1"/>
</dbReference>
<dbReference type="HOGENOM" id="CLU_115353_3_1_9"/>
<gene>
    <name evidence="3" type="ORF">N495_12010</name>
</gene>
<comment type="caution">
    <text evidence="3">The sequence shown here is derived from an EMBL/GenBank/DDBJ whole genome shotgun (WGS) entry which is preliminary data.</text>
</comment>
<evidence type="ECO:0000313" key="4">
    <source>
        <dbReference type="Proteomes" id="UP000032250"/>
    </source>
</evidence>
<evidence type="ECO:0000256" key="1">
    <source>
        <dbReference type="ARBA" id="ARBA00006738"/>
    </source>
</evidence>